<dbReference type="Proteomes" id="UP000437748">
    <property type="component" value="Unassembled WGS sequence"/>
</dbReference>
<name>A0A6N6VSQ3_9BACT</name>
<protein>
    <submittedName>
        <fullName evidence="1">Uncharacterized protein</fullName>
    </submittedName>
</protein>
<accession>A0A6N6VSQ3</accession>
<keyword evidence="2" id="KW-1185">Reference proteome</keyword>
<dbReference type="EMBL" id="WFLM01000003">
    <property type="protein sequence ID" value="KAB8039162.1"/>
    <property type="molecule type" value="Genomic_DNA"/>
</dbReference>
<dbReference type="AlphaFoldDB" id="A0A6N6VSQ3"/>
<evidence type="ECO:0000313" key="1">
    <source>
        <dbReference type="EMBL" id="KAB8039162.1"/>
    </source>
</evidence>
<sequence>MYELSLFNRVLEYYQFNHDSEYRKIKYHYGTMKYEQVKKLLSDSEIKSINNLSERIFKITYNFFCQNKTSVFIFAYNTAKDYLDLIPRHEDILLSYYRNYKSIDHEYAYNSIELNSEHDNLEKVKDAIIEILLDYELKINFDHLIICLNEYKIIIG</sequence>
<evidence type="ECO:0000313" key="2">
    <source>
        <dbReference type="Proteomes" id="UP000437748"/>
    </source>
</evidence>
<gene>
    <name evidence="1" type="ORF">GCL60_09915</name>
</gene>
<dbReference type="RefSeq" id="WP_153420561.1">
    <property type="nucleotide sequence ID" value="NZ_WFLM01000003.1"/>
</dbReference>
<comment type="caution">
    <text evidence="1">The sequence shown here is derived from an EMBL/GenBank/DDBJ whole genome shotgun (WGS) entry which is preliminary data.</text>
</comment>
<reference evidence="1 2" key="1">
    <citation type="submission" date="2019-10" db="EMBL/GenBank/DDBJ databases">
        <title>New species of Slilvanegrellaceae.</title>
        <authorList>
            <person name="Pitt A."/>
            <person name="Hahn M.W."/>
        </authorList>
    </citation>
    <scope>NUCLEOTIDE SEQUENCE [LARGE SCALE GENOMIC DNA]</scope>
    <source>
        <strain evidence="1 2">SP-Ram-0.45-NSY-1</strain>
    </source>
</reference>
<proteinExistence type="predicted"/>
<organism evidence="1 2">
    <name type="scientific">Silvanigrella paludirubra</name>
    <dbReference type="NCBI Taxonomy" id="2499159"/>
    <lineage>
        <taxon>Bacteria</taxon>
        <taxon>Pseudomonadati</taxon>
        <taxon>Bdellovibrionota</taxon>
        <taxon>Oligoflexia</taxon>
        <taxon>Silvanigrellales</taxon>
        <taxon>Silvanigrellaceae</taxon>
        <taxon>Silvanigrella</taxon>
    </lineage>
</organism>